<dbReference type="EnsemblMetazoa" id="BGLB000140-RA">
    <property type="protein sequence ID" value="BGLB000140-PA"/>
    <property type="gene ID" value="BGLB000140"/>
</dbReference>
<dbReference type="STRING" id="6526.A0A182YTZ7"/>
<evidence type="ECO:0000313" key="8">
    <source>
        <dbReference type="EnsemblMetazoa" id="BGLB000140-PB"/>
    </source>
</evidence>
<dbReference type="CDD" id="cd00087">
    <property type="entry name" value="FReD"/>
    <property type="match status" value="1"/>
</dbReference>
<reference evidence="8" key="2">
    <citation type="submission" date="2013-03" db="EMBL/GenBank/DDBJ databases">
        <title>Sequence assembly of the Biomphalaria glabrata genome version 4.3.</title>
        <authorList>
            <person name="Warren W."/>
            <person name="Wilson R.K."/>
            <person name="Hillier L.W."/>
            <person name="Minx P."/>
        </authorList>
    </citation>
    <scope>NUCLEOTIDE SEQUENCE</scope>
    <source>
        <strain evidence="8">BB02</strain>
    </source>
</reference>
<dbReference type="VEuPathDB" id="VectorBase:BGLB000140"/>
<dbReference type="Pfam" id="PF00147">
    <property type="entry name" value="Fibrinogen_C"/>
    <property type="match status" value="1"/>
</dbReference>
<dbReference type="InterPro" id="IPR020837">
    <property type="entry name" value="Fibrinogen_CS"/>
</dbReference>
<dbReference type="KEGG" id="bgt:106059403"/>
<evidence type="ECO:0000313" key="7">
    <source>
        <dbReference type="EnsemblMetazoa" id="BGLB000140-PA"/>
    </source>
</evidence>
<dbReference type="PANTHER" id="PTHR19143">
    <property type="entry name" value="FIBRINOGEN/TENASCIN/ANGIOPOEITIN"/>
    <property type="match status" value="1"/>
</dbReference>
<dbReference type="Proteomes" id="UP000076420">
    <property type="component" value="Unassembled WGS sequence"/>
</dbReference>
<evidence type="ECO:0000256" key="2">
    <source>
        <dbReference type="ARBA" id="ARBA00022530"/>
    </source>
</evidence>
<keyword evidence="2" id="KW-0272">Extracellular matrix</keyword>
<evidence type="ECO:0000256" key="1">
    <source>
        <dbReference type="ARBA" id="ARBA00004498"/>
    </source>
</evidence>
<evidence type="ECO:0000256" key="3">
    <source>
        <dbReference type="ARBA" id="ARBA00023157"/>
    </source>
</evidence>
<evidence type="ECO:0000256" key="4">
    <source>
        <dbReference type="SAM" id="Coils"/>
    </source>
</evidence>
<dbReference type="PROSITE" id="PS51406">
    <property type="entry name" value="FIBRINOGEN_C_2"/>
    <property type="match status" value="1"/>
</dbReference>
<dbReference type="AlphaFoldDB" id="A0A182YTZ7"/>
<evidence type="ECO:0000313" key="9">
    <source>
        <dbReference type="Proteomes" id="UP000076420"/>
    </source>
</evidence>
<dbReference type="Gene3D" id="2.60.40.10">
    <property type="entry name" value="Immunoglobulins"/>
    <property type="match status" value="1"/>
</dbReference>
<name>A0A182YTZ7_BIOGL</name>
<reference evidence="8" key="1">
    <citation type="journal article" date="2004" name="J. Parasitol.">
        <title>The mitochondrial genome of Biomphalaria glabrata (Gastropoda: Basommatophora), intermediate host of Schistosoma mansoni.</title>
        <authorList>
            <person name="DeJong R.J."/>
            <person name="Emery A.M."/>
            <person name="Adema C.M."/>
        </authorList>
    </citation>
    <scope>NUCLEOTIDE SEQUENCE</scope>
    <source>
        <strain evidence="8">BB02</strain>
    </source>
</reference>
<keyword evidence="4" id="KW-0175">Coiled coil</keyword>
<dbReference type="InterPro" id="IPR003599">
    <property type="entry name" value="Ig_sub"/>
</dbReference>
<feature type="domain" description="Fibrinogen C-terminal" evidence="6">
    <location>
        <begin position="444"/>
        <end position="651"/>
    </location>
</feature>
<comment type="subcellular location">
    <subcellularLocation>
        <location evidence="1">Secreted</location>
        <location evidence="1">Extracellular space</location>
        <location evidence="1">Extracellular matrix</location>
    </subcellularLocation>
</comment>
<dbReference type="InterPro" id="IPR002181">
    <property type="entry name" value="Fibrinogen_a/b/g_C_dom"/>
</dbReference>
<keyword evidence="2" id="KW-0964">Secreted</keyword>
<organism evidence="7 9">
    <name type="scientific">Biomphalaria glabrata</name>
    <name type="common">Bloodfluke planorb</name>
    <name type="synonym">Freshwater snail</name>
    <dbReference type="NCBI Taxonomy" id="6526"/>
    <lineage>
        <taxon>Eukaryota</taxon>
        <taxon>Metazoa</taxon>
        <taxon>Spiralia</taxon>
        <taxon>Lophotrochozoa</taxon>
        <taxon>Mollusca</taxon>
        <taxon>Gastropoda</taxon>
        <taxon>Heterobranchia</taxon>
        <taxon>Euthyneura</taxon>
        <taxon>Panpulmonata</taxon>
        <taxon>Hygrophila</taxon>
        <taxon>Lymnaeoidea</taxon>
        <taxon>Planorbidae</taxon>
        <taxon>Biomphalaria</taxon>
    </lineage>
</organism>
<feature type="signal peptide" evidence="5">
    <location>
        <begin position="1"/>
        <end position="19"/>
    </location>
</feature>
<dbReference type="SUPFAM" id="SSF56496">
    <property type="entry name" value="Fibrinogen C-terminal domain-like"/>
    <property type="match status" value="1"/>
</dbReference>
<dbReference type="SMART" id="SM00186">
    <property type="entry name" value="FBG"/>
    <property type="match status" value="1"/>
</dbReference>
<dbReference type="SMART" id="SM00409">
    <property type="entry name" value="IG"/>
    <property type="match status" value="2"/>
</dbReference>
<accession>A0A182YTZ7</accession>
<dbReference type="SUPFAM" id="SSF57997">
    <property type="entry name" value="Tropomyosin"/>
    <property type="match status" value="1"/>
</dbReference>
<dbReference type="GO" id="GO:0005615">
    <property type="term" value="C:extracellular space"/>
    <property type="evidence" value="ECO:0007669"/>
    <property type="project" value="TreeGrafter"/>
</dbReference>
<proteinExistence type="predicted"/>
<keyword evidence="3" id="KW-1015">Disulfide bond</keyword>
<keyword evidence="5" id="KW-0732">Signal</keyword>
<dbReference type="EnsemblMetazoa" id="BGLB000140-RB">
    <property type="protein sequence ID" value="BGLB000140-PB"/>
    <property type="gene ID" value="BGLB000140"/>
</dbReference>
<dbReference type="InterPro" id="IPR050373">
    <property type="entry name" value="Fibrinogen_C-term_domain"/>
</dbReference>
<dbReference type="PROSITE" id="PS00514">
    <property type="entry name" value="FIBRINOGEN_C_1"/>
    <property type="match status" value="1"/>
</dbReference>
<sequence>MATFLYVILVVALVTLSTSELVIDVQPNVISPEITAQLVINCSITNNQVQNIDVIKSLTLSRYNETIRDFEVMIALDLLTLNLKQLVQFKYSLISLSGNVFISLTILHPTKSDAKVYRCSVNGDNSNERNISLFAKKAVEYETNSTALIEEIQRCKKVESKCQCSLENNDSSSNYKRSRVHFSGSSEIIKERIETVTLNCTYQALKHQRNETSLQSLYILHEANGVIANINKGQPVVQGSKLKNAEGEIFDNESKDSYLQVTLSNLKFSDSGKYFCEANVKHSDGRAERLSEMLILTVVSPTVDDLVKVVEKLLGQVDGDTKHIQENNQSIKNIKEELKIKEQNIISITADLNSTQQIISIIKEDITQNQQNISSMKEDLIINQENLKNVKEDFNIQQRNILSLEKDFHTHQQNISNFQENLEIVLSNFSTALMEVKNQTDKERKGDYQITSCRDVTSKDDRVVVTLASGLKVMCDTKTDGGGWIIFQRRINGKVDFYRNWQAYRDGFGDYDIGEFYLGNENVYNLTSSRNFDLRIDLKFNYQNYFAQYTNFKLLSEQEFYRLKLGDYSGNAGDSLFNHRDLYFSTYDKDKNIDSRNCATEYRGAWWYRSCHTSHLNGVWGGKDSKGLIWDKVTNYEASVSFTEMKIREKR</sequence>
<dbReference type="SUPFAM" id="SSF48726">
    <property type="entry name" value="Immunoglobulin"/>
    <property type="match status" value="1"/>
</dbReference>
<reference evidence="7" key="3">
    <citation type="submission" date="2020-05" db="UniProtKB">
        <authorList>
            <consortium name="EnsemblMetazoa"/>
        </authorList>
    </citation>
    <scope>IDENTIFICATION</scope>
    <source>
        <strain evidence="7">BB02</strain>
    </source>
</reference>
<dbReference type="InterPro" id="IPR013783">
    <property type="entry name" value="Ig-like_fold"/>
</dbReference>
<dbReference type="VEuPathDB" id="VectorBase:BGLAX_036121"/>
<dbReference type="PANTHER" id="PTHR19143:SF458">
    <property type="entry name" value="FIBRINOGEN C-TERMINAL DOMAIN-CONTAINING PROTEIN-RELATED"/>
    <property type="match status" value="1"/>
</dbReference>
<feature type="coiled-coil region" evidence="4">
    <location>
        <begin position="324"/>
        <end position="351"/>
    </location>
</feature>
<dbReference type="InterPro" id="IPR014716">
    <property type="entry name" value="Fibrinogen_a/b/g_C_1"/>
</dbReference>
<feature type="chain" id="PRO_5014534549" description="Fibrinogen C-terminal domain-containing protein" evidence="5">
    <location>
        <begin position="20"/>
        <end position="651"/>
    </location>
</feature>
<dbReference type="Gene3D" id="3.90.215.10">
    <property type="entry name" value="Gamma Fibrinogen, chain A, domain 1"/>
    <property type="match status" value="1"/>
</dbReference>
<evidence type="ECO:0000259" key="6">
    <source>
        <dbReference type="PROSITE" id="PS51406"/>
    </source>
</evidence>
<dbReference type="InterPro" id="IPR036179">
    <property type="entry name" value="Ig-like_dom_sf"/>
</dbReference>
<gene>
    <name evidence="7" type="primary">106059403</name>
</gene>
<evidence type="ECO:0000256" key="5">
    <source>
        <dbReference type="SAM" id="SignalP"/>
    </source>
</evidence>
<dbReference type="InterPro" id="IPR036056">
    <property type="entry name" value="Fibrinogen-like_C"/>
</dbReference>
<protein>
    <recommendedName>
        <fullName evidence="6">Fibrinogen C-terminal domain-containing protein</fullName>
    </recommendedName>
</protein>